<dbReference type="GO" id="GO:0006312">
    <property type="term" value="P:mitotic recombination"/>
    <property type="evidence" value="ECO:0007669"/>
    <property type="project" value="EnsemblFungi"/>
</dbReference>
<proteinExistence type="predicted"/>
<protein>
    <submittedName>
        <fullName evidence="1">Increased recombination centers protein 19</fullName>
    </submittedName>
</protein>
<dbReference type="GO" id="GO:0030437">
    <property type="term" value="P:ascospore formation"/>
    <property type="evidence" value="ECO:0007669"/>
    <property type="project" value="EnsemblFungi"/>
</dbReference>
<dbReference type="GO" id="GO:0006302">
    <property type="term" value="P:double-strand break repair"/>
    <property type="evidence" value="ECO:0007669"/>
    <property type="project" value="EnsemblFungi"/>
</dbReference>
<dbReference type="VEuPathDB" id="FungiDB:GWK60_D03025"/>
<reference evidence="1 2" key="1">
    <citation type="submission" date="2015-10" db="EMBL/GenBank/DDBJ databases">
        <title>Draft genomes sequences of Candida glabrata isolates 1A, 1B, 2A, 2B, 3A and 3B.</title>
        <authorList>
            <person name="Haavelsrud O.E."/>
            <person name="Gaustad P."/>
        </authorList>
    </citation>
    <scope>NUCLEOTIDE SEQUENCE [LARGE SCALE GENOMIC DNA]</scope>
    <source>
        <strain evidence="1">910700640</strain>
    </source>
</reference>
<sequence length="151" mass="17868">MVKDTYTDYIRYKYRYEDYPKRMAMIGVQCDNQLNRSQVKNSLSFVAKACSFIDESKGTKFEVARDNTMCRQILKNLLTIHYEKTSHTNEKRTPLRHIFQYSFEHMKDINKSTNSQSYSKPASPKSSLILDLYGEFDRDILLLNNLLNMRL</sequence>
<evidence type="ECO:0000313" key="2">
    <source>
        <dbReference type="Proteomes" id="UP000054886"/>
    </source>
</evidence>
<dbReference type="VEuPathDB" id="FungiDB:CAGL0D02860g"/>
<dbReference type="VEuPathDB" id="FungiDB:B1J91_D02860g"/>
<organism evidence="1 2">
    <name type="scientific">Candida glabrata</name>
    <name type="common">Yeast</name>
    <name type="synonym">Torulopsis glabrata</name>
    <dbReference type="NCBI Taxonomy" id="5478"/>
    <lineage>
        <taxon>Eukaryota</taxon>
        <taxon>Fungi</taxon>
        <taxon>Dikarya</taxon>
        <taxon>Ascomycota</taxon>
        <taxon>Saccharomycotina</taxon>
        <taxon>Saccharomycetes</taxon>
        <taxon>Saccharomycetales</taxon>
        <taxon>Saccharomycetaceae</taxon>
        <taxon>Nakaseomyces</taxon>
    </lineage>
</organism>
<dbReference type="EMBL" id="LLZZ01000131">
    <property type="protein sequence ID" value="KTB01362.1"/>
    <property type="molecule type" value="Genomic_DNA"/>
</dbReference>
<evidence type="ECO:0000313" key="1">
    <source>
        <dbReference type="EMBL" id="KTB01362.1"/>
    </source>
</evidence>
<dbReference type="AlphaFoldDB" id="A0A0W0CPA5"/>
<comment type="caution">
    <text evidence="1">The sequence shown here is derived from an EMBL/GenBank/DDBJ whole genome shotgun (WGS) entry which is preliminary data.</text>
</comment>
<name>A0A0W0CPA5_CANGB</name>
<dbReference type="Proteomes" id="UP000054886">
    <property type="component" value="Unassembled WGS sequence"/>
</dbReference>
<accession>A0A0W0CPA5</accession>
<dbReference type="VEuPathDB" id="FungiDB:GVI51_D02805"/>
<gene>
    <name evidence="1" type="ORF">AO440_000733</name>
</gene>